<dbReference type="InterPro" id="IPR023631">
    <property type="entry name" value="Amidase_dom"/>
</dbReference>
<dbReference type="PANTHER" id="PTHR11895">
    <property type="entry name" value="TRANSAMIDASE"/>
    <property type="match status" value="1"/>
</dbReference>
<feature type="domain" description="Amidase" evidence="3">
    <location>
        <begin position="79"/>
        <end position="271"/>
    </location>
</feature>
<name>A0AAE3ZJY8_9ACTN</name>
<comment type="similarity">
    <text evidence="1">Belongs to the amidase family.</text>
</comment>
<dbReference type="SUPFAM" id="SSF75304">
    <property type="entry name" value="Amidase signature (AS) enzymes"/>
    <property type="match status" value="1"/>
</dbReference>
<dbReference type="InterPro" id="IPR036928">
    <property type="entry name" value="AS_sf"/>
</dbReference>
<dbReference type="Proteomes" id="UP001183629">
    <property type="component" value="Unassembled WGS sequence"/>
</dbReference>
<proteinExistence type="inferred from homology"/>
<keyword evidence="5" id="KW-1185">Reference proteome</keyword>
<dbReference type="Gene3D" id="3.90.1300.10">
    <property type="entry name" value="Amidase signature (AS) domain"/>
    <property type="match status" value="1"/>
</dbReference>
<evidence type="ECO:0000313" key="4">
    <source>
        <dbReference type="EMBL" id="MDR7320034.1"/>
    </source>
</evidence>
<dbReference type="InterPro" id="IPR000120">
    <property type="entry name" value="Amidase"/>
</dbReference>
<reference evidence="4 5" key="1">
    <citation type="submission" date="2023-07" db="EMBL/GenBank/DDBJ databases">
        <title>Sequencing the genomes of 1000 actinobacteria strains.</title>
        <authorList>
            <person name="Klenk H.-P."/>
        </authorList>
    </citation>
    <scope>NUCLEOTIDE SEQUENCE [LARGE SCALE GENOMIC DNA]</scope>
    <source>
        <strain evidence="4 5">DSM 44711</strain>
    </source>
</reference>
<accession>A0AAE3ZJY8</accession>
<gene>
    <name evidence="4" type="ORF">J2S44_000284</name>
</gene>
<dbReference type="Pfam" id="PF01425">
    <property type="entry name" value="Amidase"/>
    <property type="match status" value="2"/>
</dbReference>
<evidence type="ECO:0000259" key="3">
    <source>
        <dbReference type="Pfam" id="PF01425"/>
    </source>
</evidence>
<feature type="region of interest" description="Disordered" evidence="2">
    <location>
        <begin position="100"/>
        <end position="130"/>
    </location>
</feature>
<evidence type="ECO:0000256" key="1">
    <source>
        <dbReference type="ARBA" id="ARBA00009199"/>
    </source>
</evidence>
<dbReference type="PANTHER" id="PTHR11895:SF7">
    <property type="entry name" value="GLUTAMYL-TRNA(GLN) AMIDOTRANSFERASE SUBUNIT A, MITOCHONDRIAL"/>
    <property type="match status" value="1"/>
</dbReference>
<evidence type="ECO:0000313" key="5">
    <source>
        <dbReference type="Proteomes" id="UP001183629"/>
    </source>
</evidence>
<feature type="domain" description="Amidase" evidence="3">
    <location>
        <begin position="295"/>
        <end position="379"/>
    </location>
</feature>
<sequence>MSGRGGVTGPAVALGAQVRAGIRTAAEVVEEALDAAARLDPVLHFLASLDAAGARAAAARLVPTGPLAGVPFLIKSGTPRDAPIVARLVAAGAIPIGESTRSRPGSAAQTHGWNGTDHTRNPWDVTRSSGGSSAGAAAAVAAGVVPIATGGDSGGSLRIPAAFCGVTGLKGTAGRIPRSRPGLSGLLTPGIIGADLADVVTATVIASGPHRLDPTALPRWTAPPADGGAPGRRVAYLPGLGGVHATPEVDAVVRSRLVVPGIDVADVSPDLLPVARAWEALYAADHGRGAATGPALRAAIEVRNHNATALADLFETVDALVTPATLTVAHGFAGPPAGDFVGDPCWHLNVTGNPAVSVPAGLAAGLPVGLQVVAAHGRDDIAVTVAGLLTARLPRPPVHA</sequence>
<dbReference type="AlphaFoldDB" id="A0AAE3ZJY8"/>
<dbReference type="EMBL" id="JAVDYC010000001">
    <property type="protein sequence ID" value="MDR7320034.1"/>
    <property type="molecule type" value="Genomic_DNA"/>
</dbReference>
<dbReference type="GO" id="GO:0003824">
    <property type="term" value="F:catalytic activity"/>
    <property type="evidence" value="ECO:0007669"/>
    <property type="project" value="InterPro"/>
</dbReference>
<organism evidence="4 5">
    <name type="scientific">Catenuloplanes niger</name>
    <dbReference type="NCBI Taxonomy" id="587534"/>
    <lineage>
        <taxon>Bacteria</taxon>
        <taxon>Bacillati</taxon>
        <taxon>Actinomycetota</taxon>
        <taxon>Actinomycetes</taxon>
        <taxon>Micromonosporales</taxon>
        <taxon>Micromonosporaceae</taxon>
        <taxon>Catenuloplanes</taxon>
    </lineage>
</organism>
<protein>
    <submittedName>
        <fullName evidence="4">Asp-tRNA(Asn)/Glu-tRNA(Gln) amidotransferase A subunit family amidase</fullName>
    </submittedName>
</protein>
<evidence type="ECO:0000256" key="2">
    <source>
        <dbReference type="SAM" id="MobiDB-lite"/>
    </source>
</evidence>
<comment type="caution">
    <text evidence="4">The sequence shown here is derived from an EMBL/GenBank/DDBJ whole genome shotgun (WGS) entry which is preliminary data.</text>
</comment>
<dbReference type="RefSeq" id="WP_310408153.1">
    <property type="nucleotide sequence ID" value="NZ_JAVDYC010000001.1"/>
</dbReference>